<evidence type="ECO:0000313" key="1">
    <source>
        <dbReference type="EMBL" id="QDU18463.1"/>
    </source>
</evidence>
<organism evidence="1 2">
    <name type="scientific">Urbifossiella limnaea</name>
    <dbReference type="NCBI Taxonomy" id="2528023"/>
    <lineage>
        <taxon>Bacteria</taxon>
        <taxon>Pseudomonadati</taxon>
        <taxon>Planctomycetota</taxon>
        <taxon>Planctomycetia</taxon>
        <taxon>Gemmatales</taxon>
        <taxon>Gemmataceae</taxon>
        <taxon>Urbifossiella</taxon>
    </lineage>
</organism>
<reference evidence="1 2" key="1">
    <citation type="submission" date="2019-02" db="EMBL/GenBank/DDBJ databases">
        <title>Deep-cultivation of Planctomycetes and their phenomic and genomic characterization uncovers novel biology.</title>
        <authorList>
            <person name="Wiegand S."/>
            <person name="Jogler M."/>
            <person name="Boedeker C."/>
            <person name="Pinto D."/>
            <person name="Vollmers J."/>
            <person name="Rivas-Marin E."/>
            <person name="Kohn T."/>
            <person name="Peeters S.H."/>
            <person name="Heuer A."/>
            <person name="Rast P."/>
            <person name="Oberbeckmann S."/>
            <person name="Bunk B."/>
            <person name="Jeske O."/>
            <person name="Meyerdierks A."/>
            <person name="Storesund J.E."/>
            <person name="Kallscheuer N."/>
            <person name="Luecker S."/>
            <person name="Lage O.M."/>
            <person name="Pohl T."/>
            <person name="Merkel B.J."/>
            <person name="Hornburger P."/>
            <person name="Mueller R.-W."/>
            <person name="Bruemmer F."/>
            <person name="Labrenz M."/>
            <person name="Spormann A.M."/>
            <person name="Op den Camp H."/>
            <person name="Overmann J."/>
            <person name="Amann R."/>
            <person name="Jetten M.S.M."/>
            <person name="Mascher T."/>
            <person name="Medema M.H."/>
            <person name="Devos D.P."/>
            <person name="Kaster A.-K."/>
            <person name="Ovreas L."/>
            <person name="Rohde M."/>
            <person name="Galperin M.Y."/>
            <person name="Jogler C."/>
        </authorList>
    </citation>
    <scope>NUCLEOTIDE SEQUENCE [LARGE SCALE GENOMIC DNA]</scope>
    <source>
        <strain evidence="1 2">ETA_A1</strain>
    </source>
</reference>
<dbReference type="KEGG" id="uli:ETAA1_03510"/>
<name>A0A517XLS7_9BACT</name>
<sequence length="70" mass="7291">MFVVTARNVALGLYPDMAAAVASITALTDPGARALGGGACHAVYWSPRHHTTFTVVEVNPSTGPSPLLRE</sequence>
<dbReference type="EMBL" id="CP036273">
    <property type="protein sequence ID" value="QDU18463.1"/>
    <property type="molecule type" value="Genomic_DNA"/>
</dbReference>
<dbReference type="AlphaFoldDB" id="A0A517XLS7"/>
<dbReference type="Proteomes" id="UP000319576">
    <property type="component" value="Chromosome"/>
</dbReference>
<accession>A0A517XLS7</accession>
<dbReference type="RefSeq" id="WP_145233774.1">
    <property type="nucleotide sequence ID" value="NZ_CP036273.1"/>
</dbReference>
<evidence type="ECO:0000313" key="2">
    <source>
        <dbReference type="Proteomes" id="UP000319576"/>
    </source>
</evidence>
<keyword evidence="2" id="KW-1185">Reference proteome</keyword>
<proteinExistence type="predicted"/>
<gene>
    <name evidence="1" type="ORF">ETAA1_03510</name>
</gene>
<protein>
    <submittedName>
        <fullName evidence="1">Uncharacterized protein</fullName>
    </submittedName>
</protein>